<dbReference type="Pfam" id="PF22381">
    <property type="entry name" value="Staph_reg_Sar_Rot"/>
    <property type="match status" value="1"/>
</dbReference>
<evidence type="ECO:0000256" key="1">
    <source>
        <dbReference type="ARBA" id="ARBA00004496"/>
    </source>
</evidence>
<dbReference type="PANTHER" id="PTHR42756:SF1">
    <property type="entry name" value="TRANSCRIPTIONAL REPRESSOR OF EMRAB OPERON"/>
    <property type="match status" value="1"/>
</dbReference>
<evidence type="ECO:0000259" key="8">
    <source>
        <dbReference type="PROSITE" id="PS50995"/>
    </source>
</evidence>
<dbReference type="HOGENOM" id="CLU_083287_3_2_9"/>
<feature type="domain" description="HTH marR-type" evidence="8">
    <location>
        <begin position="8"/>
        <end position="142"/>
    </location>
</feature>
<dbReference type="AlphaFoldDB" id="A0A0A1GZD4"/>
<reference evidence="9 10" key="1">
    <citation type="submission" date="2014-11" db="EMBL/GenBank/DDBJ databases">
        <title>Complete genome sequence and analysis of Lactobacillus hokkaidonensis LOOC260T.</title>
        <authorList>
            <person name="Tanizawa Y."/>
            <person name="Tohno M."/>
            <person name="Kaminuma E."/>
            <person name="Nakamura Y."/>
            <person name="Arita M."/>
        </authorList>
    </citation>
    <scope>NUCLEOTIDE SEQUENCE [LARGE SCALE GENOMIC DNA]</scope>
    <source>
        <strain evidence="9 10">LOOC260</strain>
    </source>
</reference>
<evidence type="ECO:0000256" key="5">
    <source>
        <dbReference type="ARBA" id="ARBA00046337"/>
    </source>
</evidence>
<dbReference type="SMART" id="SM00347">
    <property type="entry name" value="HTH_MARR"/>
    <property type="match status" value="1"/>
</dbReference>
<name>A0A0A1GZD4_9LACO</name>
<keyword evidence="3" id="KW-0238">DNA-binding</keyword>
<dbReference type="GO" id="GO:0003700">
    <property type="term" value="F:DNA-binding transcription factor activity"/>
    <property type="evidence" value="ECO:0007669"/>
    <property type="project" value="InterPro"/>
</dbReference>
<keyword evidence="2" id="KW-0805">Transcription regulation</keyword>
<dbReference type="Proteomes" id="UP000031620">
    <property type="component" value="Chromosome"/>
</dbReference>
<dbReference type="InterPro" id="IPR055166">
    <property type="entry name" value="Transc_reg_Sar_Rot_HTH"/>
</dbReference>
<protein>
    <recommendedName>
        <fullName evidence="6">HTH-type transcriptional regulator SarZ</fullName>
    </recommendedName>
    <alternativeName>
        <fullName evidence="7">Staphylococcal accessory regulator Z</fullName>
    </alternativeName>
</protein>
<dbReference type="EMBL" id="AP014680">
    <property type="protein sequence ID" value="BAP85831.1"/>
    <property type="molecule type" value="Genomic_DNA"/>
</dbReference>
<proteinExistence type="inferred from homology"/>
<dbReference type="InterPro" id="IPR000835">
    <property type="entry name" value="HTH_MarR-typ"/>
</dbReference>
<dbReference type="GO" id="GO:0003677">
    <property type="term" value="F:DNA binding"/>
    <property type="evidence" value="ECO:0007669"/>
    <property type="project" value="UniProtKB-KW"/>
</dbReference>
<dbReference type="InterPro" id="IPR036388">
    <property type="entry name" value="WH-like_DNA-bd_sf"/>
</dbReference>
<dbReference type="PROSITE" id="PS50995">
    <property type="entry name" value="HTH_MARR_2"/>
    <property type="match status" value="1"/>
</dbReference>
<dbReference type="RefSeq" id="WP_041093734.1">
    <property type="nucleotide sequence ID" value="NZ_AP014680.1"/>
</dbReference>
<evidence type="ECO:0000256" key="4">
    <source>
        <dbReference type="ARBA" id="ARBA00023163"/>
    </source>
</evidence>
<accession>A0A0A1GZD4</accession>
<evidence type="ECO:0000256" key="2">
    <source>
        <dbReference type="ARBA" id="ARBA00023015"/>
    </source>
</evidence>
<dbReference type="PANTHER" id="PTHR42756">
    <property type="entry name" value="TRANSCRIPTIONAL REGULATOR, MARR"/>
    <property type="match status" value="1"/>
</dbReference>
<dbReference type="GO" id="GO:0005737">
    <property type="term" value="C:cytoplasm"/>
    <property type="evidence" value="ECO:0007669"/>
    <property type="project" value="UniProtKB-SubCell"/>
</dbReference>
<keyword evidence="4" id="KW-0804">Transcription</keyword>
<evidence type="ECO:0000313" key="10">
    <source>
        <dbReference type="Proteomes" id="UP000031620"/>
    </source>
</evidence>
<comment type="subcellular location">
    <subcellularLocation>
        <location evidence="1">Cytoplasm</location>
    </subcellularLocation>
</comment>
<evidence type="ECO:0000256" key="7">
    <source>
        <dbReference type="ARBA" id="ARBA00047207"/>
    </source>
</evidence>
<dbReference type="SUPFAM" id="SSF46785">
    <property type="entry name" value="Winged helix' DNA-binding domain"/>
    <property type="match status" value="1"/>
</dbReference>
<comment type="similarity">
    <text evidence="5">Belongs to the SarZ family.</text>
</comment>
<evidence type="ECO:0000256" key="6">
    <source>
        <dbReference type="ARBA" id="ARBA00047188"/>
    </source>
</evidence>
<organism evidence="9 10">
    <name type="scientific">Paucilactobacillus hokkaidonensis JCM 18461</name>
    <dbReference type="NCBI Taxonomy" id="1291742"/>
    <lineage>
        <taxon>Bacteria</taxon>
        <taxon>Bacillati</taxon>
        <taxon>Bacillota</taxon>
        <taxon>Bacilli</taxon>
        <taxon>Lactobacillales</taxon>
        <taxon>Lactobacillaceae</taxon>
        <taxon>Paucilactobacillus</taxon>
    </lineage>
</organism>
<dbReference type="Gene3D" id="1.10.10.10">
    <property type="entry name" value="Winged helix-like DNA-binding domain superfamily/Winged helix DNA-binding domain"/>
    <property type="match status" value="1"/>
</dbReference>
<dbReference type="InterPro" id="IPR036390">
    <property type="entry name" value="WH_DNA-bd_sf"/>
</dbReference>
<sequence length="149" mass="17228">MTDKVVLDNQLCFQINRAHQLFNRFYQSPLKKFELTYAQYTVLLALWEHQGVTINQLGDKLGLGTGTLTPLLKRMETAGWLTRTRSTEDERRVIVNLTSKAVQSKSSILEETSNCISKLDFDDSTYQKAMDTIDDIQHRLDKSVDQRER</sequence>
<dbReference type="STRING" id="1291742.LOOC260_112940"/>
<dbReference type="KEGG" id="lho:LOOC260_112940"/>
<evidence type="ECO:0000256" key="3">
    <source>
        <dbReference type="ARBA" id="ARBA00023125"/>
    </source>
</evidence>
<gene>
    <name evidence="9" type="ORF">LOOC260_112940</name>
</gene>
<evidence type="ECO:0000313" key="9">
    <source>
        <dbReference type="EMBL" id="BAP85831.1"/>
    </source>
</evidence>